<evidence type="ECO:0000256" key="1">
    <source>
        <dbReference type="SAM" id="Phobius"/>
    </source>
</evidence>
<accession>A0A5C5ZRA6</accession>
<keyword evidence="1" id="KW-0812">Transmembrane</keyword>
<keyword evidence="1" id="KW-1133">Transmembrane helix</keyword>
<feature type="transmembrane region" description="Helical" evidence="1">
    <location>
        <begin position="66"/>
        <end position="86"/>
    </location>
</feature>
<evidence type="ECO:0000313" key="3">
    <source>
        <dbReference type="Proteomes" id="UP000320176"/>
    </source>
</evidence>
<comment type="caution">
    <text evidence="2">The sequence shown here is derived from an EMBL/GenBank/DDBJ whole genome shotgun (WGS) entry which is preliminary data.</text>
</comment>
<dbReference type="AlphaFoldDB" id="A0A5C5ZRA6"/>
<sequence>MQYRLSTLLWIVLGIAVAICVCRSMPMLTLSCILLVPLPLLVAHWFSSRNSTSSILLRRPRTWACVLCLACVLFYIGMTGPLFAIFCLPDHFPLLAKSSRLKSCVDMLYTPLSWLENDSGDSHLLLQYQYWWLRLTMVVIEAPE</sequence>
<feature type="transmembrane region" description="Helical" evidence="1">
    <location>
        <begin position="28"/>
        <end position="46"/>
    </location>
</feature>
<name>A0A5C5ZRA6_9BACT</name>
<reference evidence="2 3" key="1">
    <citation type="submission" date="2019-02" db="EMBL/GenBank/DDBJ databases">
        <title>Deep-cultivation of Planctomycetes and their phenomic and genomic characterization uncovers novel biology.</title>
        <authorList>
            <person name="Wiegand S."/>
            <person name="Jogler M."/>
            <person name="Boedeker C."/>
            <person name="Pinto D."/>
            <person name="Vollmers J."/>
            <person name="Rivas-Marin E."/>
            <person name="Kohn T."/>
            <person name="Peeters S.H."/>
            <person name="Heuer A."/>
            <person name="Rast P."/>
            <person name="Oberbeckmann S."/>
            <person name="Bunk B."/>
            <person name="Jeske O."/>
            <person name="Meyerdierks A."/>
            <person name="Storesund J.E."/>
            <person name="Kallscheuer N."/>
            <person name="Luecker S."/>
            <person name="Lage O.M."/>
            <person name="Pohl T."/>
            <person name="Merkel B.J."/>
            <person name="Hornburger P."/>
            <person name="Mueller R.-W."/>
            <person name="Bruemmer F."/>
            <person name="Labrenz M."/>
            <person name="Spormann A.M."/>
            <person name="Op Den Camp H."/>
            <person name="Overmann J."/>
            <person name="Amann R."/>
            <person name="Jetten M.S.M."/>
            <person name="Mascher T."/>
            <person name="Medema M.H."/>
            <person name="Devos D.P."/>
            <person name="Kaster A.-K."/>
            <person name="Ovreas L."/>
            <person name="Rohde M."/>
            <person name="Galperin M.Y."/>
            <person name="Jogler C."/>
        </authorList>
    </citation>
    <scope>NUCLEOTIDE SEQUENCE [LARGE SCALE GENOMIC DNA]</scope>
    <source>
        <strain evidence="2 3">Pla52n</strain>
    </source>
</reference>
<keyword evidence="1" id="KW-0472">Membrane</keyword>
<protein>
    <submittedName>
        <fullName evidence="2">Uncharacterized protein</fullName>
    </submittedName>
</protein>
<gene>
    <name evidence="2" type="ORF">Pla52n_67330</name>
</gene>
<dbReference type="EMBL" id="SJPN01000020">
    <property type="protein sequence ID" value="TWT89605.1"/>
    <property type="molecule type" value="Genomic_DNA"/>
</dbReference>
<organism evidence="2 3">
    <name type="scientific">Stieleria varia</name>
    <dbReference type="NCBI Taxonomy" id="2528005"/>
    <lineage>
        <taxon>Bacteria</taxon>
        <taxon>Pseudomonadati</taxon>
        <taxon>Planctomycetota</taxon>
        <taxon>Planctomycetia</taxon>
        <taxon>Pirellulales</taxon>
        <taxon>Pirellulaceae</taxon>
        <taxon>Stieleria</taxon>
    </lineage>
</organism>
<keyword evidence="3" id="KW-1185">Reference proteome</keyword>
<dbReference type="Proteomes" id="UP000320176">
    <property type="component" value="Unassembled WGS sequence"/>
</dbReference>
<proteinExistence type="predicted"/>
<evidence type="ECO:0000313" key="2">
    <source>
        <dbReference type="EMBL" id="TWT89605.1"/>
    </source>
</evidence>